<organism evidence="7 8">
    <name type="scientific">[Candida] anglica</name>
    <dbReference type="NCBI Taxonomy" id="148631"/>
    <lineage>
        <taxon>Eukaryota</taxon>
        <taxon>Fungi</taxon>
        <taxon>Dikarya</taxon>
        <taxon>Ascomycota</taxon>
        <taxon>Saccharomycotina</taxon>
        <taxon>Pichiomycetes</taxon>
        <taxon>Debaryomycetaceae</taxon>
        <taxon>Kurtzmaniella</taxon>
    </lineage>
</organism>
<proteinExistence type="predicted"/>
<feature type="compositionally biased region" description="Pro residues" evidence="5">
    <location>
        <begin position="104"/>
        <end position="114"/>
    </location>
</feature>
<keyword evidence="3 4" id="KW-0539">Nucleus</keyword>
<dbReference type="SUPFAM" id="SSF46689">
    <property type="entry name" value="Homeodomain-like"/>
    <property type="match status" value="1"/>
</dbReference>
<keyword evidence="2 4" id="KW-0371">Homeobox</keyword>
<dbReference type="InterPro" id="IPR009057">
    <property type="entry name" value="Homeodomain-like_sf"/>
</dbReference>
<feature type="compositionally biased region" description="Low complexity" evidence="5">
    <location>
        <begin position="64"/>
        <end position="76"/>
    </location>
</feature>
<evidence type="ECO:0000256" key="3">
    <source>
        <dbReference type="ARBA" id="ARBA00023242"/>
    </source>
</evidence>
<protein>
    <recommendedName>
        <fullName evidence="6">Homeobox domain-containing protein</fullName>
    </recommendedName>
</protein>
<dbReference type="PANTHER" id="PTHR11850">
    <property type="entry name" value="HOMEOBOX PROTEIN TRANSCRIPTION FACTORS"/>
    <property type="match status" value="1"/>
</dbReference>
<gene>
    <name evidence="7" type="ORF">CAAN4_F05512</name>
</gene>
<dbReference type="PROSITE" id="PS50071">
    <property type="entry name" value="HOMEOBOX_2"/>
    <property type="match status" value="1"/>
</dbReference>
<dbReference type="Pfam" id="PF05920">
    <property type="entry name" value="Homeobox_KN"/>
    <property type="match status" value="1"/>
</dbReference>
<reference evidence="7 8" key="1">
    <citation type="submission" date="2024-01" db="EMBL/GenBank/DDBJ databases">
        <authorList>
            <consortium name="Genoscope - CEA"/>
            <person name="William W."/>
        </authorList>
    </citation>
    <scope>NUCLEOTIDE SEQUENCE [LARGE SCALE GENOMIC DNA]</scope>
    <source>
        <strain evidence="7 8">29B2s-10</strain>
    </source>
</reference>
<evidence type="ECO:0000256" key="2">
    <source>
        <dbReference type="ARBA" id="ARBA00023155"/>
    </source>
</evidence>
<dbReference type="CDD" id="cd00086">
    <property type="entry name" value="homeodomain"/>
    <property type="match status" value="1"/>
</dbReference>
<dbReference type="InterPro" id="IPR008422">
    <property type="entry name" value="KN_HD"/>
</dbReference>
<evidence type="ECO:0000256" key="5">
    <source>
        <dbReference type="SAM" id="MobiDB-lite"/>
    </source>
</evidence>
<dbReference type="SMART" id="SM00389">
    <property type="entry name" value="HOX"/>
    <property type="match status" value="1"/>
</dbReference>
<accession>A0ABP0EFA4</accession>
<dbReference type="InterPro" id="IPR050224">
    <property type="entry name" value="TALE_homeobox"/>
</dbReference>
<dbReference type="Proteomes" id="UP001497600">
    <property type="component" value="Chromosome F"/>
</dbReference>
<evidence type="ECO:0000256" key="4">
    <source>
        <dbReference type="PROSITE-ProRule" id="PRU00108"/>
    </source>
</evidence>
<dbReference type="InterPro" id="IPR001356">
    <property type="entry name" value="HD"/>
</dbReference>
<evidence type="ECO:0000256" key="1">
    <source>
        <dbReference type="ARBA" id="ARBA00023125"/>
    </source>
</evidence>
<evidence type="ECO:0000313" key="8">
    <source>
        <dbReference type="Proteomes" id="UP001497600"/>
    </source>
</evidence>
<keyword evidence="1 4" id="KW-0238">DNA-binding</keyword>
<dbReference type="Gene3D" id="1.10.10.60">
    <property type="entry name" value="Homeodomain-like"/>
    <property type="match status" value="1"/>
</dbReference>
<feature type="domain" description="Homeobox" evidence="6">
    <location>
        <begin position="135"/>
        <end position="198"/>
    </location>
</feature>
<evidence type="ECO:0000259" key="6">
    <source>
        <dbReference type="PROSITE" id="PS50071"/>
    </source>
</evidence>
<comment type="subcellular location">
    <subcellularLocation>
        <location evidence="4">Nucleus</location>
    </subcellularLocation>
</comment>
<keyword evidence="8" id="KW-1185">Reference proteome</keyword>
<feature type="region of interest" description="Disordered" evidence="5">
    <location>
        <begin position="58"/>
        <end position="144"/>
    </location>
</feature>
<dbReference type="EMBL" id="OZ004258">
    <property type="protein sequence ID" value="CAK7912119.1"/>
    <property type="molecule type" value="Genomic_DNA"/>
</dbReference>
<feature type="DNA-binding region" description="Homeobox" evidence="4">
    <location>
        <begin position="137"/>
        <end position="199"/>
    </location>
</feature>
<evidence type="ECO:0000313" key="7">
    <source>
        <dbReference type="EMBL" id="CAK7912119.1"/>
    </source>
</evidence>
<sequence length="205" mass="23309">MNVNELVHPQGPPRYNNNRVSLPSISNILLDLPTAAPVYPPQEPRNYYLGRSGMAPMTLPPLGSSPGSRESHSPSMLPSPPHHTQSLVQHHHYPPQQPRQHVSGPPPPPPPPPSHATQQAYHPRHHQPLSTSQTAPKRKTRNNLPKETTYTLLKWLNEHLNHPYPNSFEKNQLMHSTGLNQQQLSNWFINARRRKIKVLKKTETH</sequence>
<name>A0ABP0EFA4_9ASCO</name>